<keyword evidence="1" id="KW-1133">Transmembrane helix</keyword>
<protein>
    <submittedName>
        <fullName evidence="2">Uncharacterized protein</fullName>
    </submittedName>
</protein>
<evidence type="ECO:0000256" key="1">
    <source>
        <dbReference type="SAM" id="Phobius"/>
    </source>
</evidence>
<sequence length="53" mass="6234">MVLIFRVTSLLITRQELVVAAWFSPDDYRKPNILDYIFTLIGFLFLTLWGTLI</sequence>
<accession>A0ABP8FG36</accession>
<name>A0ABP8FG36_9BACT</name>
<gene>
    <name evidence="2" type="ORF">GCM10023183_15330</name>
</gene>
<reference evidence="3" key="1">
    <citation type="journal article" date="2019" name="Int. J. Syst. Evol. Microbiol.">
        <title>The Global Catalogue of Microorganisms (GCM) 10K type strain sequencing project: providing services to taxonomists for standard genome sequencing and annotation.</title>
        <authorList>
            <consortium name="The Broad Institute Genomics Platform"/>
            <consortium name="The Broad Institute Genome Sequencing Center for Infectious Disease"/>
            <person name="Wu L."/>
            <person name="Ma J."/>
        </authorList>
    </citation>
    <scope>NUCLEOTIDE SEQUENCE [LARGE SCALE GENOMIC DNA]</scope>
    <source>
        <strain evidence="3">JCM 17917</strain>
    </source>
</reference>
<proteinExistence type="predicted"/>
<dbReference type="EMBL" id="BAABGX010000002">
    <property type="protein sequence ID" value="GAA4303071.1"/>
    <property type="molecule type" value="Genomic_DNA"/>
</dbReference>
<dbReference type="Proteomes" id="UP001501844">
    <property type="component" value="Unassembled WGS sequence"/>
</dbReference>
<keyword evidence="3" id="KW-1185">Reference proteome</keyword>
<keyword evidence="1" id="KW-0812">Transmembrane</keyword>
<comment type="caution">
    <text evidence="2">The sequence shown here is derived from an EMBL/GenBank/DDBJ whole genome shotgun (WGS) entry which is preliminary data.</text>
</comment>
<evidence type="ECO:0000313" key="3">
    <source>
        <dbReference type="Proteomes" id="UP001501844"/>
    </source>
</evidence>
<keyword evidence="1" id="KW-0472">Membrane</keyword>
<feature type="transmembrane region" description="Helical" evidence="1">
    <location>
        <begin position="36"/>
        <end position="52"/>
    </location>
</feature>
<evidence type="ECO:0000313" key="2">
    <source>
        <dbReference type="EMBL" id="GAA4303071.1"/>
    </source>
</evidence>
<organism evidence="2 3">
    <name type="scientific">Nibribacter koreensis</name>
    <dbReference type="NCBI Taxonomy" id="1084519"/>
    <lineage>
        <taxon>Bacteria</taxon>
        <taxon>Pseudomonadati</taxon>
        <taxon>Bacteroidota</taxon>
        <taxon>Cytophagia</taxon>
        <taxon>Cytophagales</taxon>
        <taxon>Hymenobacteraceae</taxon>
        <taxon>Nibribacter</taxon>
    </lineage>
</organism>